<keyword evidence="6" id="KW-0256">Endoplasmic reticulum</keyword>
<keyword evidence="16" id="KW-1185">Reference proteome</keyword>
<reference evidence="15" key="1">
    <citation type="submission" date="2023-06" db="EMBL/GenBank/DDBJ databases">
        <title>Survivors Of The Sea: Transcriptome response of Skeletonema marinoi to long-term dormancy.</title>
        <authorList>
            <person name="Pinder M.I.M."/>
            <person name="Kourtchenko O."/>
            <person name="Robertson E.K."/>
            <person name="Larsson T."/>
            <person name="Maumus F."/>
            <person name="Osuna-Cruz C.M."/>
            <person name="Vancaester E."/>
            <person name="Stenow R."/>
            <person name="Vandepoele K."/>
            <person name="Ploug H."/>
            <person name="Bruchert V."/>
            <person name="Godhe A."/>
            <person name="Topel M."/>
        </authorList>
    </citation>
    <scope>NUCLEOTIDE SEQUENCE</scope>
    <source>
        <strain evidence="15">R05AC</strain>
    </source>
</reference>
<dbReference type="GO" id="GO:0005789">
    <property type="term" value="C:endoplasmic reticulum membrane"/>
    <property type="evidence" value="ECO:0007669"/>
    <property type="project" value="UniProtKB-SubCell"/>
</dbReference>
<evidence type="ECO:0000256" key="11">
    <source>
        <dbReference type="ARBA" id="ARBA00023098"/>
    </source>
</evidence>
<keyword evidence="4 13" id="KW-0812">Transmembrane</keyword>
<evidence type="ECO:0000256" key="13">
    <source>
        <dbReference type="SAM" id="Phobius"/>
    </source>
</evidence>
<sequence length="294" mass="34101">MKPLLTEESHAFISKLFLLLSIPTYVVTRYVIVAPFGRHVQDSKKYRWWFGPQLDAKLSWFIFESPNLIWSWYCYCYLRDSEIMSSGSDAAIISFDNNQLKISSNTMLLALFTLHYINRAIIYPLRMNSNSHRVPLLVTLSAMVVTILNGYIQSFHLVRVHKLPPLTLPPSSWINLLSWLGISVFVVGMTINITADGVLRNLRRQRNSGGNNQKTYYIPQHPLFTYISCPNFFGEILEWFGFAIASKFSLPAMAFFIYTSSNLVPRAIAHHEWYKQKFKDYPLERKWAVIPFVV</sequence>
<dbReference type="PROSITE" id="PS50244">
    <property type="entry name" value="S5A_REDUCTASE"/>
    <property type="match status" value="1"/>
</dbReference>
<feature type="transmembrane region" description="Helical" evidence="13">
    <location>
        <begin position="172"/>
        <end position="195"/>
    </location>
</feature>
<keyword evidence="12 13" id="KW-0472">Membrane</keyword>
<dbReference type="Gene3D" id="1.20.120.1630">
    <property type="match status" value="1"/>
</dbReference>
<gene>
    <name evidence="15" type="ORF">QTG54_004788</name>
</gene>
<dbReference type="EMBL" id="JATAAI010000007">
    <property type="protein sequence ID" value="KAK1744255.1"/>
    <property type="molecule type" value="Genomic_DNA"/>
</dbReference>
<dbReference type="EC" id="1.3.1.22" evidence="15"/>
<dbReference type="PANTHER" id="PTHR10556">
    <property type="entry name" value="3-OXO-5-ALPHA-STEROID 4-DEHYDROGENASE"/>
    <property type="match status" value="1"/>
</dbReference>
<dbReference type="GO" id="GO:0030154">
    <property type="term" value="P:cell differentiation"/>
    <property type="evidence" value="ECO:0007669"/>
    <property type="project" value="UniProtKB-KW"/>
</dbReference>
<evidence type="ECO:0000256" key="12">
    <source>
        <dbReference type="ARBA" id="ARBA00023136"/>
    </source>
</evidence>
<name>A0AAD9DFT4_9STRA</name>
<feature type="domain" description="3-oxo-5-alpha-steroid 4-dehydrogenase C-terminal" evidence="14">
    <location>
        <begin position="134"/>
        <end position="293"/>
    </location>
</feature>
<dbReference type="GO" id="GO:0047751">
    <property type="term" value="F:3-oxo-5-alpha-steroid 4-dehydrogenase (NADP+) activity"/>
    <property type="evidence" value="ECO:0007669"/>
    <property type="project" value="UniProtKB-EC"/>
</dbReference>
<evidence type="ECO:0000259" key="14">
    <source>
        <dbReference type="Pfam" id="PF02544"/>
    </source>
</evidence>
<keyword evidence="9 13" id="KW-1133">Transmembrane helix</keyword>
<dbReference type="InterPro" id="IPR001104">
    <property type="entry name" value="3-oxo-5_a-steroid_4-DH_C"/>
</dbReference>
<dbReference type="Pfam" id="PF02544">
    <property type="entry name" value="Steroid_dh"/>
    <property type="match status" value="1"/>
</dbReference>
<evidence type="ECO:0000313" key="15">
    <source>
        <dbReference type="EMBL" id="KAK1744255.1"/>
    </source>
</evidence>
<evidence type="ECO:0000256" key="8">
    <source>
        <dbReference type="ARBA" id="ARBA00022857"/>
    </source>
</evidence>
<comment type="similarity">
    <text evidence="3">Belongs to the steroid 5-alpha reductase family.</text>
</comment>
<dbReference type="Proteomes" id="UP001224775">
    <property type="component" value="Unassembled WGS sequence"/>
</dbReference>
<evidence type="ECO:0000256" key="4">
    <source>
        <dbReference type="ARBA" id="ARBA00022692"/>
    </source>
</evidence>
<evidence type="ECO:0000313" key="16">
    <source>
        <dbReference type="Proteomes" id="UP001224775"/>
    </source>
</evidence>
<proteinExistence type="inferred from homology"/>
<keyword evidence="7" id="KW-0492">Microsome</keyword>
<evidence type="ECO:0000256" key="7">
    <source>
        <dbReference type="ARBA" id="ARBA00022848"/>
    </source>
</evidence>
<keyword evidence="10 15" id="KW-0560">Oxidoreductase</keyword>
<dbReference type="FunFam" id="1.20.120.1630:FF:000014">
    <property type="entry name" value="Steroid 5-alpha reductase, putative"/>
    <property type="match status" value="1"/>
</dbReference>
<organism evidence="15 16">
    <name type="scientific">Skeletonema marinoi</name>
    <dbReference type="NCBI Taxonomy" id="267567"/>
    <lineage>
        <taxon>Eukaryota</taxon>
        <taxon>Sar</taxon>
        <taxon>Stramenopiles</taxon>
        <taxon>Ochrophyta</taxon>
        <taxon>Bacillariophyta</taxon>
        <taxon>Coscinodiscophyceae</taxon>
        <taxon>Thalassiosirophycidae</taxon>
        <taxon>Thalassiosirales</taxon>
        <taxon>Skeletonemataceae</taxon>
        <taxon>Skeletonema</taxon>
        <taxon>Skeletonema marinoi-dohrnii complex</taxon>
    </lineage>
</organism>
<keyword evidence="11" id="KW-0443">Lipid metabolism</keyword>
<evidence type="ECO:0000256" key="2">
    <source>
        <dbReference type="ARBA" id="ARBA00004524"/>
    </source>
</evidence>
<comment type="subcellular location">
    <subcellularLocation>
        <location evidence="1">Endoplasmic reticulum membrane</location>
        <topology evidence="1">Multi-pass membrane protein</topology>
    </subcellularLocation>
    <subcellularLocation>
        <location evidence="2">Microsome membrane</location>
    </subcellularLocation>
</comment>
<comment type="caution">
    <text evidence="15">The sequence shown here is derived from an EMBL/GenBank/DDBJ whole genome shotgun (WGS) entry which is preliminary data.</text>
</comment>
<keyword evidence="8" id="KW-0521">NADP</keyword>
<dbReference type="GO" id="GO:0006694">
    <property type="term" value="P:steroid biosynthetic process"/>
    <property type="evidence" value="ECO:0007669"/>
    <property type="project" value="TreeGrafter"/>
</dbReference>
<evidence type="ECO:0000256" key="5">
    <source>
        <dbReference type="ARBA" id="ARBA00022782"/>
    </source>
</evidence>
<protein>
    <submittedName>
        <fullName evidence="15">Steroid 5-alpha-reductase family protein</fullName>
        <ecNumber evidence="15">1.3.1.22</ecNumber>
    </submittedName>
</protein>
<evidence type="ECO:0000256" key="9">
    <source>
        <dbReference type="ARBA" id="ARBA00022989"/>
    </source>
</evidence>
<dbReference type="InterPro" id="IPR039357">
    <property type="entry name" value="SRD5A/TECR"/>
</dbReference>
<dbReference type="AlphaFoldDB" id="A0AAD9DFT4"/>
<evidence type="ECO:0000256" key="6">
    <source>
        <dbReference type="ARBA" id="ARBA00022824"/>
    </source>
</evidence>
<dbReference type="PANTHER" id="PTHR10556:SF57">
    <property type="entry name" value="3-OXO-5-ALPHA-STEROID 4-DEHYDROGENASE 1"/>
    <property type="match status" value="1"/>
</dbReference>
<evidence type="ECO:0000256" key="1">
    <source>
        <dbReference type="ARBA" id="ARBA00004477"/>
    </source>
</evidence>
<keyword evidence="5" id="KW-0221">Differentiation</keyword>
<accession>A0AAD9DFT4</accession>
<evidence type="ECO:0000256" key="3">
    <source>
        <dbReference type="ARBA" id="ARBA00007742"/>
    </source>
</evidence>
<feature type="transmembrane region" description="Helical" evidence="13">
    <location>
        <begin position="134"/>
        <end position="152"/>
    </location>
</feature>
<evidence type="ECO:0000256" key="10">
    <source>
        <dbReference type="ARBA" id="ARBA00023002"/>
    </source>
</evidence>
<feature type="transmembrane region" description="Helical" evidence="13">
    <location>
        <begin position="12"/>
        <end position="32"/>
    </location>
</feature>